<dbReference type="SUPFAM" id="SSF82199">
    <property type="entry name" value="SET domain"/>
    <property type="match status" value="1"/>
</dbReference>
<accession>A0ABR2Z2L6</accession>
<proteinExistence type="predicted"/>
<reference evidence="1 2" key="1">
    <citation type="journal article" date="2024" name="Nat. Commun.">
        <title>Phylogenomics reveals the evolutionary origins of lichenization in chlorophyte algae.</title>
        <authorList>
            <person name="Puginier C."/>
            <person name="Libourel C."/>
            <person name="Otte J."/>
            <person name="Skaloud P."/>
            <person name="Haon M."/>
            <person name="Grisel S."/>
            <person name="Petersen M."/>
            <person name="Berrin J.G."/>
            <person name="Delaux P.M."/>
            <person name="Dal Grande F."/>
            <person name="Keller J."/>
        </authorList>
    </citation>
    <scope>NUCLEOTIDE SEQUENCE [LARGE SCALE GENOMIC DNA]</scope>
    <source>
        <strain evidence="1 2">SAG 216-7</strain>
    </source>
</reference>
<evidence type="ECO:0000313" key="2">
    <source>
        <dbReference type="Proteomes" id="UP001491310"/>
    </source>
</evidence>
<protein>
    <recommendedName>
        <fullName evidence="3">SET domain-containing protein</fullName>
    </recommendedName>
</protein>
<evidence type="ECO:0008006" key="3">
    <source>
        <dbReference type="Google" id="ProtNLM"/>
    </source>
</evidence>
<organism evidence="1 2">
    <name type="scientific">Coccomyxa subellipsoidea</name>
    <dbReference type="NCBI Taxonomy" id="248742"/>
    <lineage>
        <taxon>Eukaryota</taxon>
        <taxon>Viridiplantae</taxon>
        <taxon>Chlorophyta</taxon>
        <taxon>core chlorophytes</taxon>
        <taxon>Trebouxiophyceae</taxon>
        <taxon>Trebouxiophyceae incertae sedis</taxon>
        <taxon>Coccomyxaceae</taxon>
        <taxon>Coccomyxa</taxon>
    </lineage>
</organism>
<name>A0ABR2Z2L6_9CHLO</name>
<dbReference type="InterPro" id="IPR046341">
    <property type="entry name" value="SET_dom_sf"/>
</dbReference>
<keyword evidence="2" id="KW-1185">Reference proteome</keyword>
<gene>
    <name evidence="1" type="ORF">WJX75_002127</name>
</gene>
<dbReference type="Proteomes" id="UP001491310">
    <property type="component" value="Unassembled WGS sequence"/>
</dbReference>
<dbReference type="Gene3D" id="3.90.1410.10">
    <property type="entry name" value="set domain protein methyltransferase, domain 1"/>
    <property type="match status" value="1"/>
</dbReference>
<evidence type="ECO:0000313" key="1">
    <source>
        <dbReference type="EMBL" id="KAK9918188.1"/>
    </source>
</evidence>
<comment type="caution">
    <text evidence="1">The sequence shown here is derived from an EMBL/GenBank/DDBJ whole genome shotgun (WGS) entry which is preliminary data.</text>
</comment>
<sequence>MEVVLFIIISSFSADHTILQWPEGLSEEGLLRWWITSNGGYIHPALHLTESPSCGGRGWVASGTIDYKTVCKEPVIVIPYGLGYFARDAIAELNTVLQRAGSKRTLEEIVPLSNLESGLPLAVALAYERKKGDQSEFWPHLRLLPTEPPSLWLKTTAEQSAIYDTLGWPHTRKKAVIKQLRAEKCRRENQLDTFLTKTKLDSLLGLTRDEVMWGLSTVHAGMVLRLPPFGTDSDAAKTNKDPDVLQMIISSMAGKPAPLSEGDELCIIYPSEDIPGQKKETNTEEGIVQFGCVLEPRTITVNQKGSCCAGIDEIPFGALEKHYSLTVEEKGALNEEFYALYDTNPDHPYIINYFLPLKKSYEKQQAEGLLSAKTIKQANALIQMMSHVSESVTSPENVCWLSTSSK</sequence>
<dbReference type="EMBL" id="JALJOT010000001">
    <property type="protein sequence ID" value="KAK9918188.1"/>
    <property type="molecule type" value="Genomic_DNA"/>
</dbReference>